<name>A0A3M2KXB3_9NOCA</name>
<dbReference type="Gene3D" id="1.10.357.10">
    <property type="entry name" value="Tetracycline Repressor, domain 2"/>
    <property type="match status" value="1"/>
</dbReference>
<dbReference type="GO" id="GO:0000976">
    <property type="term" value="F:transcription cis-regulatory region binding"/>
    <property type="evidence" value="ECO:0007669"/>
    <property type="project" value="TreeGrafter"/>
</dbReference>
<evidence type="ECO:0000313" key="5">
    <source>
        <dbReference type="Proteomes" id="UP000279275"/>
    </source>
</evidence>
<dbReference type="PANTHER" id="PTHR30055">
    <property type="entry name" value="HTH-TYPE TRANSCRIPTIONAL REGULATOR RUTR"/>
    <property type="match status" value="1"/>
</dbReference>
<dbReference type="AlphaFoldDB" id="A0A3M2KXB3"/>
<dbReference type="InterPro" id="IPR023772">
    <property type="entry name" value="DNA-bd_HTH_TetR-type_CS"/>
</dbReference>
<dbReference type="InterPro" id="IPR036271">
    <property type="entry name" value="Tet_transcr_reg_TetR-rel_C_sf"/>
</dbReference>
<evidence type="ECO:0000259" key="3">
    <source>
        <dbReference type="PROSITE" id="PS50977"/>
    </source>
</evidence>
<sequence length="234" mass="25870">MDRRDRYPVRPDLWCRLQRTLGPHNFLIELILGGAVVESRRTRKKHELRERILEVAIRQVGERGLAATTVGSIAEEVDISQTTFFNYFPSKAVLVEAVIGRLSDLLGTVLADVGSGDEPAADKVLKLFEFAASLTTTQHRVLRDIVIEVVHESTLSERPSGNLSALHESYRTVLADGQRAGEIRVDLDATILADVVIGMFTSVFTNWADDVAYPISDRLNTFGKLAVELVARGA</sequence>
<accession>A0A3M2KXB3</accession>
<dbReference type="GO" id="GO:0003700">
    <property type="term" value="F:DNA-binding transcription factor activity"/>
    <property type="evidence" value="ECO:0007669"/>
    <property type="project" value="TreeGrafter"/>
</dbReference>
<feature type="domain" description="HTH tetR-type" evidence="3">
    <location>
        <begin position="46"/>
        <end position="106"/>
    </location>
</feature>
<dbReference type="InterPro" id="IPR001647">
    <property type="entry name" value="HTH_TetR"/>
</dbReference>
<reference evidence="4 5" key="1">
    <citation type="submission" date="2018-10" db="EMBL/GenBank/DDBJ databases">
        <title>Isolation from cow dung.</title>
        <authorList>
            <person name="Ling L."/>
        </authorList>
    </citation>
    <scope>NUCLEOTIDE SEQUENCE [LARGE SCALE GENOMIC DNA]</scope>
    <source>
        <strain evidence="4 5">NEAU-LL90</strain>
    </source>
</reference>
<dbReference type="InterPro" id="IPR050109">
    <property type="entry name" value="HTH-type_TetR-like_transc_reg"/>
</dbReference>
<keyword evidence="5" id="KW-1185">Reference proteome</keyword>
<comment type="caution">
    <text evidence="4">The sequence shown here is derived from an EMBL/GenBank/DDBJ whole genome shotgun (WGS) entry which is preliminary data.</text>
</comment>
<dbReference type="Proteomes" id="UP000279275">
    <property type="component" value="Unassembled WGS sequence"/>
</dbReference>
<dbReference type="SUPFAM" id="SSF46689">
    <property type="entry name" value="Homeodomain-like"/>
    <property type="match status" value="1"/>
</dbReference>
<keyword evidence="1 2" id="KW-0238">DNA-binding</keyword>
<dbReference type="InterPro" id="IPR009057">
    <property type="entry name" value="Homeodomain-like_sf"/>
</dbReference>
<evidence type="ECO:0000256" key="1">
    <source>
        <dbReference type="ARBA" id="ARBA00023125"/>
    </source>
</evidence>
<gene>
    <name evidence="4" type="ORF">EBN03_25270</name>
</gene>
<dbReference type="SUPFAM" id="SSF48498">
    <property type="entry name" value="Tetracyclin repressor-like, C-terminal domain"/>
    <property type="match status" value="1"/>
</dbReference>
<organism evidence="4 5">
    <name type="scientific">Nocardia stercoris</name>
    <dbReference type="NCBI Taxonomy" id="2483361"/>
    <lineage>
        <taxon>Bacteria</taxon>
        <taxon>Bacillati</taxon>
        <taxon>Actinomycetota</taxon>
        <taxon>Actinomycetes</taxon>
        <taxon>Mycobacteriales</taxon>
        <taxon>Nocardiaceae</taxon>
        <taxon>Nocardia</taxon>
    </lineage>
</organism>
<evidence type="ECO:0000313" key="4">
    <source>
        <dbReference type="EMBL" id="RMI29704.1"/>
    </source>
</evidence>
<proteinExistence type="predicted"/>
<dbReference type="PROSITE" id="PS50977">
    <property type="entry name" value="HTH_TETR_2"/>
    <property type="match status" value="1"/>
</dbReference>
<dbReference type="PANTHER" id="PTHR30055:SF243">
    <property type="entry name" value="HTH-TYPE TRANSCRIPTIONAL REGULATOR RV1816"/>
    <property type="match status" value="1"/>
</dbReference>
<feature type="DNA-binding region" description="H-T-H motif" evidence="2">
    <location>
        <begin position="69"/>
        <end position="88"/>
    </location>
</feature>
<dbReference type="PRINTS" id="PR00455">
    <property type="entry name" value="HTHTETR"/>
</dbReference>
<dbReference type="EMBL" id="RFFH01000013">
    <property type="protein sequence ID" value="RMI29704.1"/>
    <property type="molecule type" value="Genomic_DNA"/>
</dbReference>
<dbReference type="Pfam" id="PF00440">
    <property type="entry name" value="TetR_N"/>
    <property type="match status" value="1"/>
</dbReference>
<dbReference type="PROSITE" id="PS01081">
    <property type="entry name" value="HTH_TETR_1"/>
    <property type="match status" value="1"/>
</dbReference>
<protein>
    <submittedName>
        <fullName evidence="4">TetR/AcrR family transcriptional regulator</fullName>
    </submittedName>
</protein>
<evidence type="ECO:0000256" key="2">
    <source>
        <dbReference type="PROSITE-ProRule" id="PRU00335"/>
    </source>
</evidence>